<dbReference type="GO" id="GO:0016787">
    <property type="term" value="F:hydrolase activity"/>
    <property type="evidence" value="ECO:0007669"/>
    <property type="project" value="UniProtKB-KW"/>
</dbReference>
<comment type="similarity">
    <text evidence="2">Belongs to the AB hydrolase superfamily. Epoxide hydrolase family.</text>
</comment>
<sequence>MASAYARSVVKYQANGEKEISYIKAGPSEGQLLIFLHGWPGIAYTWKHQIDAFAALGFLVVAPDMPGYGESTSTKVREDYSHETILTGLLALLEHTTRTEAVWLGHDWGAGVLSSLMATHPEVIKASCLMTVPYRTIELGLPDILRLVNREIYPEDKFPYGQWSYMVFYEESFDKATEWFDSDPEALLKVAMAAGTPAPLNYGKPAFTATVTQDGGWFGGIPKPLPEWREIPAESSIMGKDVLEELIKSMKKTGFYAADSYYMNHERNRAFNLKHQKNEGQFEKPLLFIEAKWDNICDTVTSRLPEGMRQAASKLTWASIASGHFVAQEAPQETNAAIAKWLATEVEDYWPYFYKNGHIKNY</sequence>
<evidence type="ECO:0000256" key="1">
    <source>
        <dbReference type="ARBA" id="ARBA00022801"/>
    </source>
</evidence>
<evidence type="ECO:0000259" key="3">
    <source>
        <dbReference type="Pfam" id="PF00561"/>
    </source>
</evidence>
<proteinExistence type="inferred from homology"/>
<keyword evidence="1" id="KW-0378">Hydrolase</keyword>
<dbReference type="Gene3D" id="3.40.50.1820">
    <property type="entry name" value="alpha/beta hydrolase"/>
    <property type="match status" value="1"/>
</dbReference>
<dbReference type="OrthoDB" id="408373at2759"/>
<dbReference type="PANTHER" id="PTHR43329">
    <property type="entry name" value="EPOXIDE HYDROLASE"/>
    <property type="match status" value="1"/>
</dbReference>
<evidence type="ECO:0000256" key="2">
    <source>
        <dbReference type="ARBA" id="ARBA00038334"/>
    </source>
</evidence>
<evidence type="ECO:0000313" key="5">
    <source>
        <dbReference type="Proteomes" id="UP000184330"/>
    </source>
</evidence>
<feature type="domain" description="AB hydrolase-1" evidence="3">
    <location>
        <begin position="32"/>
        <end position="132"/>
    </location>
</feature>
<name>A0A1L7WZQ4_9HELO</name>
<dbReference type="InterPro" id="IPR029058">
    <property type="entry name" value="AB_hydrolase_fold"/>
</dbReference>
<dbReference type="Proteomes" id="UP000184330">
    <property type="component" value="Unassembled WGS sequence"/>
</dbReference>
<dbReference type="InterPro" id="IPR000073">
    <property type="entry name" value="AB_hydrolase_1"/>
</dbReference>
<dbReference type="PRINTS" id="PR00412">
    <property type="entry name" value="EPOXHYDRLASE"/>
</dbReference>
<dbReference type="EMBL" id="FJOG01000011">
    <property type="protein sequence ID" value="CZR58251.1"/>
    <property type="molecule type" value="Genomic_DNA"/>
</dbReference>
<dbReference type="InterPro" id="IPR000639">
    <property type="entry name" value="Epox_hydrolase-like"/>
</dbReference>
<evidence type="ECO:0000313" key="4">
    <source>
        <dbReference type="EMBL" id="CZR58251.1"/>
    </source>
</evidence>
<protein>
    <recommendedName>
        <fullName evidence="3">AB hydrolase-1 domain-containing protein</fullName>
    </recommendedName>
</protein>
<dbReference type="STRING" id="576137.A0A1L7WZQ4"/>
<gene>
    <name evidence="4" type="ORF">PAC_08142</name>
</gene>
<dbReference type="AlphaFoldDB" id="A0A1L7WZQ4"/>
<accession>A0A1L7WZQ4</accession>
<dbReference type="SUPFAM" id="SSF53474">
    <property type="entry name" value="alpha/beta-Hydrolases"/>
    <property type="match status" value="1"/>
</dbReference>
<keyword evidence="5" id="KW-1185">Reference proteome</keyword>
<organism evidence="4 5">
    <name type="scientific">Phialocephala subalpina</name>
    <dbReference type="NCBI Taxonomy" id="576137"/>
    <lineage>
        <taxon>Eukaryota</taxon>
        <taxon>Fungi</taxon>
        <taxon>Dikarya</taxon>
        <taxon>Ascomycota</taxon>
        <taxon>Pezizomycotina</taxon>
        <taxon>Leotiomycetes</taxon>
        <taxon>Helotiales</taxon>
        <taxon>Mollisiaceae</taxon>
        <taxon>Phialocephala</taxon>
        <taxon>Phialocephala fortinii species complex</taxon>
    </lineage>
</organism>
<dbReference type="Pfam" id="PF00561">
    <property type="entry name" value="Abhydrolase_1"/>
    <property type="match status" value="1"/>
</dbReference>
<reference evidence="4 5" key="1">
    <citation type="submission" date="2016-03" db="EMBL/GenBank/DDBJ databases">
        <authorList>
            <person name="Ploux O."/>
        </authorList>
    </citation>
    <scope>NUCLEOTIDE SEQUENCE [LARGE SCALE GENOMIC DNA]</scope>
    <source>
        <strain evidence="4 5">UAMH 11012</strain>
    </source>
</reference>